<evidence type="ECO:0000313" key="3">
    <source>
        <dbReference type="Proteomes" id="UP000642070"/>
    </source>
</evidence>
<dbReference type="RefSeq" id="WP_190250013.1">
    <property type="nucleotide sequence ID" value="NZ_BMPI01000010.1"/>
</dbReference>
<sequence>MSFITVGAARPADPDGRGGGAARPAGGRITETTTGDTWKTIRASLDRIHLGTFHGPAGTFRQRTELNPAQKKTFTTLGLTEPPRVFDATPAAAL</sequence>
<comment type="caution">
    <text evidence="2">The sequence shown here is derived from an EMBL/GenBank/DDBJ whole genome shotgun (WGS) entry which is preliminary data.</text>
</comment>
<accession>A0A917TI46</accession>
<evidence type="ECO:0000256" key="1">
    <source>
        <dbReference type="SAM" id="MobiDB-lite"/>
    </source>
</evidence>
<name>A0A917TI46_9ACTN</name>
<reference evidence="2" key="2">
    <citation type="submission" date="2020-09" db="EMBL/GenBank/DDBJ databases">
        <authorList>
            <person name="Sun Q."/>
            <person name="Ohkuma M."/>
        </authorList>
    </citation>
    <scope>NUCLEOTIDE SEQUENCE</scope>
    <source>
        <strain evidence="2">JCM 19831</strain>
    </source>
</reference>
<dbReference type="Proteomes" id="UP000642070">
    <property type="component" value="Unassembled WGS sequence"/>
</dbReference>
<gene>
    <name evidence="2" type="ORF">GCM10007977_025810</name>
</gene>
<evidence type="ECO:0000313" key="2">
    <source>
        <dbReference type="EMBL" id="GGM23439.1"/>
    </source>
</evidence>
<dbReference type="EMBL" id="BMPI01000010">
    <property type="protein sequence ID" value="GGM23439.1"/>
    <property type="molecule type" value="Genomic_DNA"/>
</dbReference>
<keyword evidence="3" id="KW-1185">Reference proteome</keyword>
<reference evidence="2" key="1">
    <citation type="journal article" date="2014" name="Int. J. Syst. Evol. Microbiol.">
        <title>Complete genome sequence of Corynebacterium casei LMG S-19264T (=DSM 44701T), isolated from a smear-ripened cheese.</title>
        <authorList>
            <consortium name="US DOE Joint Genome Institute (JGI-PGF)"/>
            <person name="Walter F."/>
            <person name="Albersmeier A."/>
            <person name="Kalinowski J."/>
            <person name="Ruckert C."/>
        </authorList>
    </citation>
    <scope>NUCLEOTIDE SEQUENCE</scope>
    <source>
        <strain evidence="2">JCM 19831</strain>
    </source>
</reference>
<feature type="region of interest" description="Disordered" evidence="1">
    <location>
        <begin position="1"/>
        <end position="35"/>
    </location>
</feature>
<protein>
    <submittedName>
        <fullName evidence="2">Uncharacterized protein</fullName>
    </submittedName>
</protein>
<dbReference type="AlphaFoldDB" id="A0A917TI46"/>
<proteinExistence type="predicted"/>
<organism evidence="2 3">
    <name type="scientific">Dactylosporangium sucinum</name>
    <dbReference type="NCBI Taxonomy" id="1424081"/>
    <lineage>
        <taxon>Bacteria</taxon>
        <taxon>Bacillati</taxon>
        <taxon>Actinomycetota</taxon>
        <taxon>Actinomycetes</taxon>
        <taxon>Micromonosporales</taxon>
        <taxon>Micromonosporaceae</taxon>
        <taxon>Dactylosporangium</taxon>
    </lineage>
</organism>